<dbReference type="Proteomes" id="UP000631473">
    <property type="component" value="Unassembled WGS sequence"/>
</dbReference>
<organism evidence="2 3">
    <name type="scientific">Klebsiella pneumoniae</name>
    <dbReference type="NCBI Taxonomy" id="573"/>
    <lineage>
        <taxon>Bacteria</taxon>
        <taxon>Pseudomonadati</taxon>
        <taxon>Pseudomonadota</taxon>
        <taxon>Gammaproteobacteria</taxon>
        <taxon>Enterobacterales</taxon>
        <taxon>Enterobacteriaceae</taxon>
        <taxon>Klebsiella/Raoultella group</taxon>
        <taxon>Klebsiella</taxon>
        <taxon>Klebsiella pneumoniae complex</taxon>
    </lineage>
</organism>
<dbReference type="InterPro" id="IPR011032">
    <property type="entry name" value="GroES-like_sf"/>
</dbReference>
<dbReference type="Proteomes" id="UP000655796">
    <property type="component" value="Unassembled WGS sequence"/>
</dbReference>
<dbReference type="Gene3D" id="3.90.180.10">
    <property type="entry name" value="Medium-chain alcohol dehydrogenases, catalytic domain"/>
    <property type="match status" value="1"/>
</dbReference>
<dbReference type="SUPFAM" id="SSF50129">
    <property type="entry name" value="GroES-like"/>
    <property type="match status" value="1"/>
</dbReference>
<sequence length="137" mass="14341">MKAAVVFDLAEGPVWADFIDPQPAPGQTLIDVRAAAISHVVKARASGRHYSFDGNLPFVPGIDGVGTTPQGQRVYFAFPTAPFGSMAQRAPVALQNCLPLPDALDDIQGGGDGQPRYVRVGIAGDTRPASGRRNGAD</sequence>
<protein>
    <submittedName>
        <fullName evidence="2">Zinc-binding alcohol dehydrogenase family protein</fullName>
    </submittedName>
</protein>
<reference evidence="2" key="1">
    <citation type="submission" date="2020-07" db="EMBL/GenBank/DDBJ databases">
        <title>Clinical and genomic characterization of carbapenemase-producing Enterobacterales causing secondary infections during the COVID-19 crisis at a New York City hospital.</title>
        <authorList>
            <person name="Gomez-Simmonds A."/>
            <person name="Annavajhala M.K."/>
            <person name="Uhlemann A.-C."/>
        </authorList>
    </citation>
    <scope>NUCLEOTIDE SEQUENCE</scope>
    <source>
        <strain evidence="2">NK1590</strain>
        <strain evidence="1">NK1597</strain>
    </source>
</reference>
<proteinExistence type="predicted"/>
<dbReference type="AlphaFoldDB" id="A0A927HJZ1"/>
<gene>
    <name evidence="2" type="ORF">IE986_06930</name>
    <name evidence="1" type="ORF">IE991_24010</name>
</gene>
<accession>A0A927HJZ1</accession>
<evidence type="ECO:0000313" key="3">
    <source>
        <dbReference type="Proteomes" id="UP000655796"/>
    </source>
</evidence>
<evidence type="ECO:0000313" key="1">
    <source>
        <dbReference type="EMBL" id="MBD3701344.1"/>
    </source>
</evidence>
<comment type="caution">
    <text evidence="2">The sequence shown here is derived from an EMBL/GenBank/DDBJ whole genome shotgun (WGS) entry which is preliminary data.</text>
</comment>
<dbReference type="EMBL" id="JACXTI010000002">
    <property type="protein sequence ID" value="MBD3701344.1"/>
    <property type="molecule type" value="Genomic_DNA"/>
</dbReference>
<name>A0A927HJZ1_KLEPN</name>
<evidence type="ECO:0000313" key="2">
    <source>
        <dbReference type="EMBL" id="MBD3701950.1"/>
    </source>
</evidence>
<dbReference type="EMBL" id="JACXTD010000001">
    <property type="protein sequence ID" value="MBD3701950.1"/>
    <property type="molecule type" value="Genomic_DNA"/>
</dbReference>